<dbReference type="Proteomes" id="UP000724964">
    <property type="component" value="Unassembled WGS sequence"/>
</dbReference>
<evidence type="ECO:0000313" key="1">
    <source>
        <dbReference type="EMBL" id="MBN4059514.1"/>
    </source>
</evidence>
<name>A0ABS3APW5_9ACTN</name>
<protein>
    <submittedName>
        <fullName evidence="1">Uncharacterized protein</fullName>
    </submittedName>
</protein>
<sequence length="59" mass="6634">MILYQILDFHGTSLDSSTVAKQDLDRVGMRIRYGSDLKWFAEEGICRDTLVEVITVGVA</sequence>
<dbReference type="EMBL" id="JAFIUH010000001">
    <property type="protein sequence ID" value="MBN4059514.1"/>
    <property type="molecule type" value="Genomic_DNA"/>
</dbReference>
<evidence type="ECO:0000313" key="2">
    <source>
        <dbReference type="Proteomes" id="UP000724964"/>
    </source>
</evidence>
<keyword evidence="2" id="KW-1185">Reference proteome</keyword>
<organism evidence="1 2">
    <name type="scientific">Acidimicrobium ferrooxidans</name>
    <dbReference type="NCBI Taxonomy" id="53635"/>
    <lineage>
        <taxon>Bacteria</taxon>
        <taxon>Bacillati</taxon>
        <taxon>Actinomycetota</taxon>
        <taxon>Acidimicrobiia</taxon>
        <taxon>Acidimicrobiales</taxon>
        <taxon>Acidimicrobiaceae</taxon>
        <taxon>Acidimicrobium</taxon>
    </lineage>
</organism>
<comment type="caution">
    <text evidence="1">The sequence shown here is derived from an EMBL/GenBank/DDBJ whole genome shotgun (WGS) entry which is preliminary data.</text>
</comment>
<reference evidence="1" key="1">
    <citation type="submission" date="2021-02" db="EMBL/GenBank/DDBJ databases">
        <title>Activity-based single-cell genomes from oceanic crustal fluid captures similar information to metagenomic and metatranscriptomic surveys with orders of magnitude less sampling.</title>
        <authorList>
            <person name="D'Angelo T.S."/>
            <person name="Orcutt B.N."/>
        </authorList>
    </citation>
    <scope>NUCLEOTIDE SEQUENCE [LARGE SCALE GENOMIC DNA]</scope>
    <source>
        <strain evidence="1">AH-315-J10</strain>
    </source>
</reference>
<accession>A0ABS3APW5</accession>
<gene>
    <name evidence="1" type="ORF">JYT35_00170</name>
</gene>
<proteinExistence type="predicted"/>